<comment type="similarity">
    <text evidence="1">Belongs to the SWC5 family.</text>
</comment>
<feature type="region of interest" description="Disordered" evidence="3">
    <location>
        <begin position="1"/>
        <end position="140"/>
    </location>
</feature>
<sequence>MPPDPIIDEEEYESSQDSDFAPDDGVAAEGDSEASESEADGDDAATKTTTTTTAAAAATTTKRKRDTNDNEAEDAGFENSGDEALIKKATKKQKRRKAKDADGAPDEEDEGGEGGLVKTRSMRAAEKEERKTAVASGPVTVDVDAIWAQMLAGQTATPSPAGQGNTTVGEAESPVSKQPGAAADAAATEAEAEAAAPTKPDGVTAAGDPAETIRIKRTYNFAGKVHTEEKLVARSSAEAKLYLASLGKDASASALESGADADADEEPKRVLKKAFRSAFEPVVEVANQRRADLNLGVTVRIQAREKAAAQAKKLNTVEKSKMDWAGFVDKEGLKDELELAGRAKGSYAERQDFLARSEAKRDEEARRARMAGRVL</sequence>
<reference evidence="5 6" key="1">
    <citation type="submission" date="2023-04" db="EMBL/GenBank/DDBJ databases">
        <title>Colletotrichum tabacum stain YC1 causing leaf anthracnose on Nicotiana tabacum(L.) cv.</title>
        <authorList>
            <person name="Ji Z."/>
            <person name="Wang M."/>
            <person name="Zhang J."/>
            <person name="Wang N."/>
            <person name="Zhou Z."/>
        </authorList>
    </citation>
    <scope>NUCLEOTIDE SEQUENCE [LARGE SCALE GENOMIC DNA]</scope>
    <source>
        <strain evidence="5 6">YC1</strain>
    </source>
</reference>
<evidence type="ECO:0000256" key="2">
    <source>
        <dbReference type="ARBA" id="ARBA00019138"/>
    </source>
</evidence>
<evidence type="ECO:0000256" key="1">
    <source>
        <dbReference type="ARBA" id="ARBA00010465"/>
    </source>
</evidence>
<evidence type="ECO:0000259" key="4">
    <source>
        <dbReference type="PROSITE" id="PS51279"/>
    </source>
</evidence>
<gene>
    <name evidence="5" type="ORF">QIS74_11105</name>
</gene>
<feature type="compositionally biased region" description="Polar residues" evidence="3">
    <location>
        <begin position="154"/>
        <end position="168"/>
    </location>
</feature>
<feature type="compositionally biased region" description="Basic and acidic residues" evidence="3">
    <location>
        <begin position="123"/>
        <end position="132"/>
    </location>
</feature>
<feature type="compositionally biased region" description="Acidic residues" evidence="3">
    <location>
        <begin position="1"/>
        <end position="22"/>
    </location>
</feature>
<feature type="region of interest" description="Disordered" evidence="3">
    <location>
        <begin position="154"/>
        <end position="210"/>
    </location>
</feature>
<dbReference type="EMBL" id="JASAOK010000047">
    <property type="protein sequence ID" value="KAK6209521.1"/>
    <property type="molecule type" value="Genomic_DNA"/>
</dbReference>
<dbReference type="PANTHER" id="PTHR48407:SF1">
    <property type="entry name" value="CRANIOFACIAL DEVELOPMENT PROTEIN 1"/>
    <property type="match status" value="1"/>
</dbReference>
<dbReference type="AlphaFoldDB" id="A0AAV9SXM0"/>
<dbReference type="PROSITE" id="PS51279">
    <property type="entry name" value="BCNT_C"/>
    <property type="match status" value="1"/>
</dbReference>
<keyword evidence="6" id="KW-1185">Reference proteome</keyword>
<feature type="compositionally biased region" description="Acidic residues" evidence="3">
    <location>
        <begin position="30"/>
        <end position="43"/>
    </location>
</feature>
<comment type="caution">
    <text evidence="5">The sequence shown here is derived from an EMBL/GenBank/DDBJ whole genome shotgun (WGS) entry which is preliminary data.</text>
</comment>
<dbReference type="InterPro" id="IPR011421">
    <property type="entry name" value="BCNT-C"/>
</dbReference>
<name>A0AAV9SXM0_9PEZI</name>
<organism evidence="5 6">
    <name type="scientific">Colletotrichum tabaci</name>
    <dbReference type="NCBI Taxonomy" id="1209068"/>
    <lineage>
        <taxon>Eukaryota</taxon>
        <taxon>Fungi</taxon>
        <taxon>Dikarya</taxon>
        <taxon>Ascomycota</taxon>
        <taxon>Pezizomycotina</taxon>
        <taxon>Sordariomycetes</taxon>
        <taxon>Hypocreomycetidae</taxon>
        <taxon>Glomerellales</taxon>
        <taxon>Glomerellaceae</taxon>
        <taxon>Colletotrichum</taxon>
        <taxon>Colletotrichum destructivum species complex</taxon>
    </lineage>
</organism>
<accession>A0AAV9SXM0</accession>
<feature type="compositionally biased region" description="Low complexity" evidence="3">
    <location>
        <begin position="181"/>
        <end position="196"/>
    </location>
</feature>
<proteinExistence type="inferred from homology"/>
<feature type="compositionally biased region" description="Low complexity" evidence="3">
    <location>
        <begin position="46"/>
        <end position="60"/>
    </location>
</feature>
<feature type="compositionally biased region" description="Acidic residues" evidence="3">
    <location>
        <begin position="103"/>
        <end position="112"/>
    </location>
</feature>
<evidence type="ECO:0000256" key="3">
    <source>
        <dbReference type="SAM" id="MobiDB-lite"/>
    </source>
</evidence>
<feature type="domain" description="BCNT-C" evidence="4">
    <location>
        <begin position="294"/>
        <end position="375"/>
    </location>
</feature>
<evidence type="ECO:0000313" key="5">
    <source>
        <dbReference type="EMBL" id="KAK6209521.1"/>
    </source>
</evidence>
<feature type="compositionally biased region" description="Basic residues" evidence="3">
    <location>
        <begin position="88"/>
        <end position="98"/>
    </location>
</feature>
<dbReference type="Pfam" id="PF07572">
    <property type="entry name" value="BCNT"/>
    <property type="match status" value="1"/>
</dbReference>
<evidence type="ECO:0000313" key="6">
    <source>
        <dbReference type="Proteomes" id="UP001327957"/>
    </source>
</evidence>
<dbReference type="PANTHER" id="PTHR48407">
    <property type="entry name" value="CRANIOFACIAL DEVELOPMENT PROTEIN 1"/>
    <property type="match status" value="1"/>
</dbReference>
<dbReference type="InterPro" id="IPR027124">
    <property type="entry name" value="Swc5/CFDP1/2"/>
</dbReference>
<protein>
    <recommendedName>
        <fullName evidence="2">SWR1-complex protein 5</fullName>
    </recommendedName>
</protein>
<dbReference type="GO" id="GO:0000812">
    <property type="term" value="C:Swr1 complex"/>
    <property type="evidence" value="ECO:0007669"/>
    <property type="project" value="TreeGrafter"/>
</dbReference>
<dbReference type="Proteomes" id="UP001327957">
    <property type="component" value="Unassembled WGS sequence"/>
</dbReference>